<comment type="subcellular location">
    <subcellularLocation>
        <location evidence="1">Membrane</location>
        <topology evidence="1">Multi-pass membrane protein</topology>
    </subcellularLocation>
</comment>
<feature type="chain" id="PRO_5021502830" evidence="11">
    <location>
        <begin position="28"/>
        <end position="958"/>
    </location>
</feature>
<evidence type="ECO:0000256" key="4">
    <source>
        <dbReference type="ARBA" id="ARBA00022729"/>
    </source>
</evidence>
<dbReference type="PANTHER" id="PTHR15532:SF3">
    <property type="entry name" value="DERMATAN-SULFATE EPIMERASE"/>
    <property type="match status" value="1"/>
</dbReference>
<proteinExistence type="inferred from homology"/>
<dbReference type="OrthoDB" id="5946629at2759"/>
<protein>
    <submittedName>
        <fullName evidence="12">Dermatan sulfate epimerase</fullName>
    </submittedName>
</protein>
<dbReference type="GeneID" id="103182570"/>
<keyword evidence="3 10" id="KW-0812">Transmembrane</keyword>
<reference evidence="12" key="5">
    <citation type="submission" date="2025-09" db="UniProtKB">
        <authorList>
            <consortium name="Ensembl"/>
        </authorList>
    </citation>
    <scope>IDENTIFICATION</scope>
</reference>
<dbReference type="Ensembl" id="ENSCMIT00000008838.1">
    <property type="protein sequence ID" value="ENSCMIP00000008597.1"/>
    <property type="gene ID" value="ENSCMIG00000004605.1"/>
</dbReference>
<evidence type="ECO:0000256" key="11">
    <source>
        <dbReference type="SAM" id="SignalP"/>
    </source>
</evidence>
<evidence type="ECO:0000256" key="1">
    <source>
        <dbReference type="ARBA" id="ARBA00004141"/>
    </source>
</evidence>
<feature type="transmembrane region" description="Helical" evidence="10">
    <location>
        <begin position="900"/>
        <end position="921"/>
    </location>
</feature>
<dbReference type="GO" id="GO:0047757">
    <property type="term" value="F:chondroitin-glucuronate 5-epimerase activity"/>
    <property type="evidence" value="ECO:0007669"/>
    <property type="project" value="TreeGrafter"/>
</dbReference>
<comment type="similarity">
    <text evidence="2">Belongs to the dermatan-sulfate isomerase family.</text>
</comment>
<evidence type="ECO:0000256" key="5">
    <source>
        <dbReference type="ARBA" id="ARBA00022989"/>
    </source>
</evidence>
<dbReference type="Gene3D" id="2.70.98.70">
    <property type="match status" value="1"/>
</dbReference>
<feature type="coiled-coil region" evidence="9">
    <location>
        <begin position="825"/>
        <end position="852"/>
    </location>
</feature>
<keyword evidence="13" id="KW-1185">Reference proteome</keyword>
<accession>A0A4W3H0A9</accession>
<dbReference type="FunCoup" id="A0A4W3H0A9">
    <property type="interactions" value="240"/>
</dbReference>
<evidence type="ECO:0000256" key="6">
    <source>
        <dbReference type="ARBA" id="ARBA00023136"/>
    </source>
</evidence>
<organism evidence="12 13">
    <name type="scientific">Callorhinchus milii</name>
    <name type="common">Ghost shark</name>
    <dbReference type="NCBI Taxonomy" id="7868"/>
    <lineage>
        <taxon>Eukaryota</taxon>
        <taxon>Metazoa</taxon>
        <taxon>Chordata</taxon>
        <taxon>Craniata</taxon>
        <taxon>Vertebrata</taxon>
        <taxon>Chondrichthyes</taxon>
        <taxon>Holocephali</taxon>
        <taxon>Chimaeriformes</taxon>
        <taxon>Callorhinchidae</taxon>
        <taxon>Callorhinchus</taxon>
    </lineage>
</organism>
<evidence type="ECO:0000313" key="13">
    <source>
        <dbReference type="Proteomes" id="UP000314986"/>
    </source>
</evidence>
<dbReference type="STRING" id="7868.ENSCMIP00000008597"/>
<feature type="transmembrane region" description="Helical" evidence="10">
    <location>
        <begin position="933"/>
        <end position="952"/>
    </location>
</feature>
<dbReference type="AlphaFoldDB" id="A0A4W3H0A9"/>
<dbReference type="InterPro" id="IPR052447">
    <property type="entry name" value="Dermatan-Sulfate_Isomerase"/>
</dbReference>
<dbReference type="InterPro" id="IPR008929">
    <property type="entry name" value="Chondroitin_lyas"/>
</dbReference>
<reference evidence="13" key="1">
    <citation type="journal article" date="2006" name="Science">
        <title>Ancient noncoding elements conserved in the human genome.</title>
        <authorList>
            <person name="Venkatesh B."/>
            <person name="Kirkness E.F."/>
            <person name="Loh Y.H."/>
            <person name="Halpern A.L."/>
            <person name="Lee A.P."/>
            <person name="Johnson J."/>
            <person name="Dandona N."/>
            <person name="Viswanathan L.D."/>
            <person name="Tay A."/>
            <person name="Venter J.C."/>
            <person name="Strausberg R.L."/>
            <person name="Brenner S."/>
        </authorList>
    </citation>
    <scope>NUCLEOTIDE SEQUENCE [LARGE SCALE GENOMIC DNA]</scope>
</reference>
<dbReference type="RefSeq" id="XP_007897828.1">
    <property type="nucleotide sequence ID" value="XM_007899637.2"/>
</dbReference>
<reference evidence="12" key="4">
    <citation type="submission" date="2025-08" db="UniProtKB">
        <authorList>
            <consortium name="Ensembl"/>
        </authorList>
    </citation>
    <scope>IDENTIFICATION</scope>
</reference>
<dbReference type="SUPFAM" id="SSF48230">
    <property type="entry name" value="Chondroitin AC/alginate lyase"/>
    <property type="match status" value="1"/>
</dbReference>
<keyword evidence="4 11" id="KW-0732">Signal</keyword>
<reference evidence="13" key="2">
    <citation type="journal article" date="2007" name="PLoS Biol.">
        <title>Survey sequencing and comparative analysis of the elephant shark (Callorhinchus milii) genome.</title>
        <authorList>
            <person name="Venkatesh B."/>
            <person name="Kirkness E.F."/>
            <person name="Loh Y.H."/>
            <person name="Halpern A.L."/>
            <person name="Lee A.P."/>
            <person name="Johnson J."/>
            <person name="Dandona N."/>
            <person name="Viswanathan L.D."/>
            <person name="Tay A."/>
            <person name="Venter J.C."/>
            <person name="Strausberg R.L."/>
            <person name="Brenner S."/>
        </authorList>
    </citation>
    <scope>NUCLEOTIDE SEQUENCE [LARGE SCALE GENOMIC DNA]</scope>
</reference>
<keyword evidence="6 10" id="KW-0472">Membrane</keyword>
<feature type="signal peptide" evidence="11">
    <location>
        <begin position="1"/>
        <end position="27"/>
    </location>
</feature>
<evidence type="ECO:0000256" key="7">
    <source>
        <dbReference type="ARBA" id="ARBA00023180"/>
    </source>
</evidence>
<dbReference type="GeneTree" id="ENSGT00390000006522"/>
<dbReference type="GO" id="GO:0016020">
    <property type="term" value="C:membrane"/>
    <property type="evidence" value="ECO:0007669"/>
    <property type="project" value="UniProtKB-SubCell"/>
</dbReference>
<evidence type="ECO:0000256" key="10">
    <source>
        <dbReference type="SAM" id="Phobius"/>
    </source>
</evidence>
<keyword evidence="7" id="KW-0325">Glycoprotein</keyword>
<dbReference type="PANTHER" id="PTHR15532">
    <property type="match status" value="1"/>
</dbReference>
<reference evidence="13" key="3">
    <citation type="journal article" date="2014" name="Nature">
        <title>Elephant shark genome provides unique insights into gnathostome evolution.</title>
        <authorList>
            <consortium name="International Elephant Shark Genome Sequencing Consortium"/>
            <person name="Venkatesh B."/>
            <person name="Lee A.P."/>
            <person name="Ravi V."/>
            <person name="Maurya A.K."/>
            <person name="Lian M.M."/>
            <person name="Swann J.B."/>
            <person name="Ohta Y."/>
            <person name="Flajnik M.F."/>
            <person name="Sutoh Y."/>
            <person name="Kasahara M."/>
            <person name="Hoon S."/>
            <person name="Gangu V."/>
            <person name="Roy S.W."/>
            <person name="Irimia M."/>
            <person name="Korzh V."/>
            <person name="Kondrychyn I."/>
            <person name="Lim Z.W."/>
            <person name="Tay B.H."/>
            <person name="Tohari S."/>
            <person name="Kong K.W."/>
            <person name="Ho S."/>
            <person name="Lorente-Galdos B."/>
            <person name="Quilez J."/>
            <person name="Marques-Bonet T."/>
            <person name="Raney B.J."/>
            <person name="Ingham P.W."/>
            <person name="Tay A."/>
            <person name="Hillier L.W."/>
            <person name="Minx P."/>
            <person name="Boehm T."/>
            <person name="Wilson R.K."/>
            <person name="Brenner S."/>
            <person name="Warren W.C."/>
        </authorList>
    </citation>
    <scope>NUCLEOTIDE SEQUENCE [LARGE SCALE GENOMIC DNA]</scope>
</reference>
<evidence type="ECO:0000256" key="3">
    <source>
        <dbReference type="ARBA" id="ARBA00022692"/>
    </source>
</evidence>
<keyword evidence="9" id="KW-0175">Coiled coil</keyword>
<dbReference type="Proteomes" id="UP000314986">
    <property type="component" value="Unassembled WGS sequence"/>
</dbReference>
<evidence type="ECO:0000256" key="2">
    <source>
        <dbReference type="ARBA" id="ARBA00006556"/>
    </source>
</evidence>
<evidence type="ECO:0000256" key="8">
    <source>
        <dbReference type="ARBA" id="ARBA00023235"/>
    </source>
</evidence>
<gene>
    <name evidence="12" type="primary">dse</name>
</gene>
<dbReference type="InParanoid" id="A0A4W3H0A9"/>
<evidence type="ECO:0000313" key="12">
    <source>
        <dbReference type="Ensembl" id="ENSCMIP00000008597.1"/>
    </source>
</evidence>
<dbReference type="KEGG" id="cmk:103182570"/>
<evidence type="ECO:0000256" key="9">
    <source>
        <dbReference type="SAM" id="Coils"/>
    </source>
</evidence>
<dbReference type="Gene3D" id="1.50.10.100">
    <property type="entry name" value="Chondroitin AC/alginate lyase"/>
    <property type="match status" value="1"/>
</dbReference>
<sequence length="958" mass="110376">MKTYTHGAATVIFINLFCSLLAQPVNAKSGGSIHFMNGNYDGHPMLYFGKEDVEDLRVKARGSHWHIATRIRDAVQIMLLNPVEYLPPWDPKHFSARWNEMYGNNLGVLAIFCVLFPERTEALEFTLDYMERMASQPSWLVKDAPWDEVPLAHSLVSFATAYDFLYDHLNKSRQERYVEVIADASRYMYEMSYSRGWGFQYLHNHQPTNCVALLTGSLILMTQGYLQEAYLWTKQVLAILEKSMVLLQDVKDGSLYEGVAYGSYTTRSLFQYMFLVQKHFNISHFDHPWIKQHFAFYYRTVLPGFQRTVAIADSNYNWFYGPESQLVFLDTYIMRNGSGNWLAQQIRKNRIREGPGTPTKGQRWCTLHIEFLWYDATLTPVPPRDYGLSKLHYFEDWGVVTYGGAVPTEINRPFLSFKSGKLGGRAIFDIVHQNKYSQWITGWKNFNAGHEHPDQNSFTFAPNGVPFITEALYGPKYTYLNNALTFSPATSESCFPPWEGQVTEACNSKWLKYKHGISGNSHGHIVAALEQNGVVFIRGEAVGAYSPSLKLKSSQRSLLLLHPQLLLLVDQIHLEEDSPLQKMSAFFHNTDVGFQATSKDGIHGAFVQQKDGQYRMFWMDDQGNSEKGMLSYKVYPRGYPYNGTYYVNVTTTLRYPITRTAYIFFGPSVEIQSFTIREDLDRVDLYIATNDKTYTVYLITGETPMKPLFAMVLTDRQKIVFDRGSAVRTDSLKEVENYVNVVEENLQHAKPVFQQLEKHILARVFNTDNFRKTAERLLKLSGKKKTEEAIEKLFSISRAQSKAKKTRKGKSEGDKFSNNLPDIFAQIEMNEKRERKKLVEQLKEESDSNERNEDVREFFDFKDLPYVKPEKAINNKVARNRYVNPRATIRSTAQSLSASYTRLFLILNIATFFFLLALQLIRFQKAPSLHAQRFLYAILLLDCFVLLCLYSSCSQAQC</sequence>
<dbReference type="CTD" id="29940"/>
<dbReference type="OMA" id="FFIHAVC"/>
<keyword evidence="5 10" id="KW-1133">Transmembrane helix</keyword>
<name>A0A4W3H0A9_CALMI</name>
<keyword evidence="8" id="KW-0413">Isomerase</keyword>